<evidence type="ECO:0000259" key="2">
    <source>
        <dbReference type="Pfam" id="PF13439"/>
    </source>
</evidence>
<name>A0ABP9M155_9BURK</name>
<gene>
    <name evidence="4" type="ORF">GCM10023337_12450</name>
</gene>
<keyword evidence="5" id="KW-1185">Reference proteome</keyword>
<sequence length="776" mass="84972">MIDTQTEQPLLTVVHVISGLGQGGAETVLYRLVTAPQTQTRHIVVSLGDMDVFGPRLQQAGIEVHALGMKGLRFLSGLYALRRLLKRIRPDVVQTWMYHADLLGGVVARSVGLRTVVWGIRNSGEKLHQGSLKAQVVAWFCIRLSKYVPARIVACAENAARRHKQWGYAADKMTVIPNGYDLSAWQPDLAQALAVRKALGVDEETALLLSVARWNPLKDHPNLLAALARLKRQPQPWVAVLVGEGMTTDNAELMQLIRHFELEEQVRLIGRREDIPAWMAAADIHILSSKAEGFPNVVCEAMVAQALCVVTDVGDAAKIVGDEGIVVPPRNAEALATGIEKALQQWRDPNLTQQLQAGSARIAAHYSLEKMVQTYQSLWRSLSSEAESVQAPTVSTTTGPILLYVVNNPAFFLSHRLPLAQAAQSAGFQVHVATMNGPAVARIKAQGFTHHVLPLSRSGKNPLKELHSLWALYRLFKRVRPQVVHAVTIKPVLYGGIAARLARVPGFLAAVSGLGYLFTDERDSAVKRIALFMYKLALGHPHSRVVFQNTSDRDVLLQAGVVRSEQAVMIRGSGVDLDQFSYQPEPDAPIIALMVARLLADKGVNEFIEAAKISQQQGESVIWQIAGSPDPGNPASLTREQMTDWHQAGVVQWLGEQTDIAGLYQRAHIAVLPSYREGLPKSLIEAAACGRAVVTTDVPGCRDAIEANVTGLLVPPKNAQAVADAVLELAHDTAKRQDFGRAGRDLAERAFDINYVIDSHLRLYGYLAKSRMHKRP</sequence>
<organism evidence="4 5">
    <name type="scientific">Paenalcaligenes hermetiae</name>
    <dbReference type="NCBI Taxonomy" id="1157987"/>
    <lineage>
        <taxon>Bacteria</taxon>
        <taxon>Pseudomonadati</taxon>
        <taxon>Pseudomonadota</taxon>
        <taxon>Betaproteobacteria</taxon>
        <taxon>Burkholderiales</taxon>
        <taxon>Alcaligenaceae</taxon>
        <taxon>Paenalcaligenes</taxon>
    </lineage>
</organism>
<evidence type="ECO:0000313" key="5">
    <source>
        <dbReference type="Proteomes" id="UP001500227"/>
    </source>
</evidence>
<dbReference type="Pfam" id="PF13477">
    <property type="entry name" value="Glyco_trans_4_2"/>
    <property type="match status" value="1"/>
</dbReference>
<feature type="domain" description="Glycosyltransferase subfamily 4-like N-terminal" evidence="2">
    <location>
        <begin position="23"/>
        <end position="183"/>
    </location>
</feature>
<feature type="domain" description="Glycosyl transferase family 1" evidence="1">
    <location>
        <begin position="584"/>
        <end position="744"/>
    </location>
</feature>
<dbReference type="Gene3D" id="3.40.50.2000">
    <property type="entry name" value="Glycogen Phosphorylase B"/>
    <property type="match status" value="4"/>
</dbReference>
<dbReference type="CDD" id="cd03808">
    <property type="entry name" value="GT4_CapM-like"/>
    <property type="match status" value="1"/>
</dbReference>
<comment type="caution">
    <text evidence="4">The sequence shown here is derived from an EMBL/GenBank/DDBJ whole genome shotgun (WGS) entry which is preliminary data.</text>
</comment>
<evidence type="ECO:0000313" key="4">
    <source>
        <dbReference type="EMBL" id="GAA5089491.1"/>
    </source>
</evidence>
<evidence type="ECO:0008006" key="6">
    <source>
        <dbReference type="Google" id="ProtNLM"/>
    </source>
</evidence>
<accession>A0ABP9M155</accession>
<dbReference type="InterPro" id="IPR001296">
    <property type="entry name" value="Glyco_trans_1"/>
</dbReference>
<feature type="domain" description="Glycosyl transferase family 1" evidence="1">
    <location>
        <begin position="196"/>
        <end position="346"/>
    </location>
</feature>
<dbReference type="SUPFAM" id="SSF53756">
    <property type="entry name" value="UDP-Glycosyltransferase/glycogen phosphorylase"/>
    <property type="match status" value="2"/>
</dbReference>
<evidence type="ECO:0000259" key="1">
    <source>
        <dbReference type="Pfam" id="PF00534"/>
    </source>
</evidence>
<dbReference type="Pfam" id="PF00534">
    <property type="entry name" value="Glycos_transf_1"/>
    <property type="match status" value="2"/>
</dbReference>
<dbReference type="InterPro" id="IPR028098">
    <property type="entry name" value="Glyco_trans_4-like_N"/>
</dbReference>
<evidence type="ECO:0000259" key="3">
    <source>
        <dbReference type="Pfam" id="PF13477"/>
    </source>
</evidence>
<proteinExistence type="predicted"/>
<protein>
    <recommendedName>
        <fullName evidence="6">Glycosyltransferase</fullName>
    </recommendedName>
</protein>
<dbReference type="Pfam" id="PF13439">
    <property type="entry name" value="Glyco_transf_4"/>
    <property type="match status" value="1"/>
</dbReference>
<dbReference type="PANTHER" id="PTHR12526">
    <property type="entry name" value="GLYCOSYLTRANSFERASE"/>
    <property type="match status" value="1"/>
</dbReference>
<feature type="domain" description="Glycosyltransferase subfamily 4-like N-terminal" evidence="3">
    <location>
        <begin position="403"/>
        <end position="539"/>
    </location>
</feature>
<reference evidence="5" key="1">
    <citation type="journal article" date="2019" name="Int. J. Syst. Evol. Microbiol.">
        <title>The Global Catalogue of Microorganisms (GCM) 10K type strain sequencing project: providing services to taxonomists for standard genome sequencing and annotation.</title>
        <authorList>
            <consortium name="The Broad Institute Genomics Platform"/>
            <consortium name="The Broad Institute Genome Sequencing Center for Infectious Disease"/>
            <person name="Wu L."/>
            <person name="Ma J."/>
        </authorList>
    </citation>
    <scope>NUCLEOTIDE SEQUENCE [LARGE SCALE GENOMIC DNA]</scope>
    <source>
        <strain evidence="5">JCM 18423</strain>
    </source>
</reference>
<dbReference type="EMBL" id="BAABKD010000009">
    <property type="protein sequence ID" value="GAA5089491.1"/>
    <property type="molecule type" value="Genomic_DNA"/>
</dbReference>
<dbReference type="Proteomes" id="UP001500227">
    <property type="component" value="Unassembled WGS sequence"/>
</dbReference>